<reference evidence="3" key="1">
    <citation type="submission" date="2016-10" db="EMBL/GenBank/DDBJ databases">
        <authorList>
            <person name="Varghese N."/>
            <person name="Submissions S."/>
        </authorList>
    </citation>
    <scope>NUCLEOTIDE SEQUENCE [LARGE SCALE GENOMIC DNA]</scope>
    <source>
        <strain evidence="3">DSM 22329</strain>
    </source>
</reference>
<feature type="transmembrane region" description="Helical" evidence="1">
    <location>
        <begin position="73"/>
        <end position="92"/>
    </location>
</feature>
<evidence type="ECO:0000256" key="1">
    <source>
        <dbReference type="SAM" id="Phobius"/>
    </source>
</evidence>
<protein>
    <submittedName>
        <fullName evidence="2">Uncharacterized protein</fullName>
    </submittedName>
</protein>
<name>A0A1H0U7W2_9MICO</name>
<keyword evidence="1" id="KW-1133">Transmembrane helix</keyword>
<dbReference type="EMBL" id="LT629711">
    <property type="protein sequence ID" value="SDP62251.1"/>
    <property type="molecule type" value="Genomic_DNA"/>
</dbReference>
<keyword evidence="1" id="KW-0812">Transmembrane</keyword>
<organism evidence="2 3">
    <name type="scientific">Pedococcus dokdonensis</name>
    <dbReference type="NCBI Taxonomy" id="443156"/>
    <lineage>
        <taxon>Bacteria</taxon>
        <taxon>Bacillati</taxon>
        <taxon>Actinomycetota</taxon>
        <taxon>Actinomycetes</taxon>
        <taxon>Micrococcales</taxon>
        <taxon>Intrasporangiaceae</taxon>
        <taxon>Pedococcus</taxon>
    </lineage>
</organism>
<gene>
    <name evidence="2" type="ORF">SAMN04489867_3179</name>
</gene>
<evidence type="ECO:0000313" key="2">
    <source>
        <dbReference type="EMBL" id="SDP62251.1"/>
    </source>
</evidence>
<feature type="transmembrane region" description="Helical" evidence="1">
    <location>
        <begin position="45"/>
        <end position="66"/>
    </location>
</feature>
<keyword evidence="3" id="KW-1185">Reference proteome</keyword>
<dbReference type="AlphaFoldDB" id="A0A1H0U7W2"/>
<sequence length="137" mass="14876">MKRPRVTLRLLQAILVVHAIAVVTQPLMAGLYLSGDVDAMNNVHSPIGSSLWLISVIQLAIALLYWGFGGGQIYPAGATVVLFVAEFLQMFLGQARLMKMHLPLGVTIVTSVFVFTVWSFTTAAREPRPAKQAEPVG</sequence>
<dbReference type="OrthoDB" id="3823611at2"/>
<dbReference type="Proteomes" id="UP000199077">
    <property type="component" value="Chromosome I"/>
</dbReference>
<proteinExistence type="predicted"/>
<keyword evidence="1" id="KW-0472">Membrane</keyword>
<dbReference type="STRING" id="443156.SAMN04489867_3179"/>
<accession>A0A1H0U7W2</accession>
<evidence type="ECO:0000313" key="3">
    <source>
        <dbReference type="Proteomes" id="UP000199077"/>
    </source>
</evidence>
<feature type="transmembrane region" description="Helical" evidence="1">
    <location>
        <begin position="104"/>
        <end position="124"/>
    </location>
</feature>